<dbReference type="Proteomes" id="UP001208888">
    <property type="component" value="Unassembled WGS sequence"/>
</dbReference>
<keyword evidence="2" id="KW-0732">Signal</keyword>
<sequence>MKKQTRKVLPLLLLSVFLRPVTGVMTLISSALLFTATTHSALADDGDGDNNYDGDASATQGGDGTNSNDHDGGDHQADYPADGGSGGNG</sequence>
<organism evidence="3 4">
    <name type="scientific">Pantoea ananas</name>
    <name type="common">Erwinia uredovora</name>
    <dbReference type="NCBI Taxonomy" id="553"/>
    <lineage>
        <taxon>Bacteria</taxon>
        <taxon>Pseudomonadati</taxon>
        <taxon>Pseudomonadota</taxon>
        <taxon>Gammaproteobacteria</taxon>
        <taxon>Enterobacterales</taxon>
        <taxon>Erwiniaceae</taxon>
        <taxon>Pantoea</taxon>
    </lineage>
</organism>
<feature type="region of interest" description="Disordered" evidence="1">
    <location>
        <begin position="43"/>
        <end position="89"/>
    </location>
</feature>
<accession>A0AAJ1FSJ5</accession>
<protein>
    <submittedName>
        <fullName evidence="3">Uncharacterized protein</fullName>
    </submittedName>
</protein>
<dbReference type="RefSeq" id="WP_028722309.1">
    <property type="nucleotide sequence ID" value="NZ_JANFVX010000015.1"/>
</dbReference>
<comment type="caution">
    <text evidence="3">The sequence shown here is derived from an EMBL/GenBank/DDBJ whole genome shotgun (WGS) entry which is preliminary data.</text>
</comment>
<dbReference type="EMBL" id="JANFVX010000015">
    <property type="protein sequence ID" value="MCW0345494.1"/>
    <property type="molecule type" value="Genomic_DNA"/>
</dbReference>
<proteinExistence type="predicted"/>
<evidence type="ECO:0000313" key="4">
    <source>
        <dbReference type="Proteomes" id="UP001208888"/>
    </source>
</evidence>
<evidence type="ECO:0000256" key="2">
    <source>
        <dbReference type="SAM" id="SignalP"/>
    </source>
</evidence>
<feature type="chain" id="PRO_5042518006" evidence="2">
    <location>
        <begin position="44"/>
        <end position="89"/>
    </location>
</feature>
<feature type="signal peptide" evidence="2">
    <location>
        <begin position="1"/>
        <end position="43"/>
    </location>
</feature>
<dbReference type="AlphaFoldDB" id="A0AAJ1FSJ5"/>
<feature type="compositionally biased region" description="Basic and acidic residues" evidence="1">
    <location>
        <begin position="68"/>
        <end position="77"/>
    </location>
</feature>
<gene>
    <name evidence="3" type="ORF">NB703_003587</name>
</gene>
<evidence type="ECO:0000313" key="3">
    <source>
        <dbReference type="EMBL" id="MCW0345494.1"/>
    </source>
</evidence>
<reference evidence="3" key="1">
    <citation type="submission" date="2022-06" db="EMBL/GenBank/DDBJ databases">
        <title>Dynamics of rice microbiomes reveals core vertical transmitted seed endophytes.</title>
        <authorList>
            <person name="Liao K."/>
            <person name="Zhang X."/>
        </authorList>
    </citation>
    <scope>NUCLEOTIDE SEQUENCE</scope>
    <source>
        <strain evidence="3">JT1-17</strain>
    </source>
</reference>
<name>A0AAJ1FSJ5_PANAN</name>
<evidence type="ECO:0000256" key="1">
    <source>
        <dbReference type="SAM" id="MobiDB-lite"/>
    </source>
</evidence>